<dbReference type="EMBL" id="CM001883">
    <property type="protein sequence ID" value="EOY09353.1"/>
    <property type="molecule type" value="Genomic_DNA"/>
</dbReference>
<keyword evidence="2" id="KW-1185">Reference proteome</keyword>
<sequence length="174" mass="20211">MVIVYSFCGKHSGRYFLGEYQRGFDLFRIVVDVFVPCRSQKDEYNFAFVRYRHEREMLLAVETGNGMMFSSWRLRANRADTDERNVPGNGRSSAMNLVGNLDRSFKNVVVGDTVIKDEPWSLKRHMLATKNVHEVEDRVEKKLMQNNNDKEGVVKLNPNAKNECEVGDWVEKKN</sequence>
<dbReference type="HOGENOM" id="CLU_1542810_0_0_1"/>
<proteinExistence type="predicted"/>
<dbReference type="InParanoid" id="A0A061EXF9"/>
<evidence type="ECO:0008006" key="3">
    <source>
        <dbReference type="Google" id="ProtNLM"/>
    </source>
</evidence>
<evidence type="ECO:0000313" key="2">
    <source>
        <dbReference type="Proteomes" id="UP000026915"/>
    </source>
</evidence>
<dbReference type="InterPro" id="IPR035979">
    <property type="entry name" value="RBD_domain_sf"/>
</dbReference>
<dbReference type="Proteomes" id="UP000026915">
    <property type="component" value="Chromosome 5"/>
</dbReference>
<dbReference type="SUPFAM" id="SSF54928">
    <property type="entry name" value="RNA-binding domain, RBD"/>
    <property type="match status" value="1"/>
</dbReference>
<dbReference type="AlphaFoldDB" id="A0A061EXF9"/>
<dbReference type="GO" id="GO:0003676">
    <property type="term" value="F:nucleic acid binding"/>
    <property type="evidence" value="ECO:0007669"/>
    <property type="project" value="InterPro"/>
</dbReference>
<gene>
    <name evidence="1" type="ORF">TCM_024776</name>
</gene>
<dbReference type="Gramene" id="EOY09353">
    <property type="protein sequence ID" value="EOY09353"/>
    <property type="gene ID" value="TCM_024776"/>
</dbReference>
<organism evidence="1 2">
    <name type="scientific">Theobroma cacao</name>
    <name type="common">Cacao</name>
    <name type="synonym">Cocoa</name>
    <dbReference type="NCBI Taxonomy" id="3641"/>
    <lineage>
        <taxon>Eukaryota</taxon>
        <taxon>Viridiplantae</taxon>
        <taxon>Streptophyta</taxon>
        <taxon>Embryophyta</taxon>
        <taxon>Tracheophyta</taxon>
        <taxon>Spermatophyta</taxon>
        <taxon>Magnoliopsida</taxon>
        <taxon>eudicotyledons</taxon>
        <taxon>Gunneridae</taxon>
        <taxon>Pentapetalae</taxon>
        <taxon>rosids</taxon>
        <taxon>malvids</taxon>
        <taxon>Malvales</taxon>
        <taxon>Malvaceae</taxon>
        <taxon>Byttnerioideae</taxon>
        <taxon>Theobroma</taxon>
    </lineage>
</organism>
<accession>A0A061EXF9</accession>
<dbReference type="Gene3D" id="3.30.70.330">
    <property type="match status" value="1"/>
</dbReference>
<evidence type="ECO:0000313" key="1">
    <source>
        <dbReference type="EMBL" id="EOY09353.1"/>
    </source>
</evidence>
<dbReference type="InterPro" id="IPR012677">
    <property type="entry name" value="Nucleotide-bd_a/b_plait_sf"/>
</dbReference>
<protein>
    <recommendedName>
        <fullName evidence="3">RRM domain-containing protein</fullName>
    </recommendedName>
</protein>
<name>A0A061EXF9_THECC</name>
<reference evidence="1 2" key="1">
    <citation type="journal article" date="2013" name="Genome Biol.">
        <title>The genome sequence of the most widely cultivated cacao type and its use to identify candidate genes regulating pod color.</title>
        <authorList>
            <person name="Motamayor J.C."/>
            <person name="Mockaitis K."/>
            <person name="Schmutz J."/>
            <person name="Haiminen N."/>
            <person name="Iii D.L."/>
            <person name="Cornejo O."/>
            <person name="Findley S.D."/>
            <person name="Zheng P."/>
            <person name="Utro F."/>
            <person name="Royaert S."/>
            <person name="Saski C."/>
            <person name="Jenkins J."/>
            <person name="Podicheti R."/>
            <person name="Zhao M."/>
            <person name="Scheffler B.E."/>
            <person name="Stack J.C."/>
            <person name="Feltus F.A."/>
            <person name="Mustiga G.M."/>
            <person name="Amores F."/>
            <person name="Phillips W."/>
            <person name="Marelli J.P."/>
            <person name="May G.D."/>
            <person name="Shapiro H."/>
            <person name="Ma J."/>
            <person name="Bustamante C.D."/>
            <person name="Schnell R.J."/>
            <person name="Main D."/>
            <person name="Gilbert D."/>
            <person name="Parida L."/>
            <person name="Kuhn D.N."/>
        </authorList>
    </citation>
    <scope>NUCLEOTIDE SEQUENCE [LARGE SCALE GENOMIC DNA]</scope>
    <source>
        <strain evidence="2">cv. Matina 1-6</strain>
    </source>
</reference>